<proteinExistence type="predicted"/>
<dbReference type="KEGG" id="bsen:DP114_03030"/>
<sequence length="73" mass="8840">MILLEFTSFDRKLLCNQNSLFDYIYKHNTSAREKHKVTMKMDYFHLDKHFISSTFIYSSNKRISGQNSVFLYF</sequence>
<name>A0A856M9I4_9CYAN</name>
<evidence type="ECO:0000313" key="1">
    <source>
        <dbReference type="EMBL" id="QDL07020.1"/>
    </source>
</evidence>
<organism evidence="1 2">
    <name type="scientific">Brasilonema sennae CENA114</name>
    <dbReference type="NCBI Taxonomy" id="415709"/>
    <lineage>
        <taxon>Bacteria</taxon>
        <taxon>Bacillati</taxon>
        <taxon>Cyanobacteriota</taxon>
        <taxon>Cyanophyceae</taxon>
        <taxon>Nostocales</taxon>
        <taxon>Scytonemataceae</taxon>
        <taxon>Brasilonema</taxon>
        <taxon>Bromeliae group (in: Brasilonema)</taxon>
    </lineage>
</organism>
<keyword evidence="2" id="KW-1185">Reference proteome</keyword>
<evidence type="ECO:0000313" key="2">
    <source>
        <dbReference type="Proteomes" id="UP000503129"/>
    </source>
</evidence>
<accession>A0A856M9I4</accession>
<dbReference type="AlphaFoldDB" id="A0A856M9I4"/>
<dbReference type="Proteomes" id="UP000503129">
    <property type="component" value="Chromosome"/>
</dbReference>
<reference evidence="1 2" key="1">
    <citation type="submission" date="2018-06" db="EMBL/GenBank/DDBJ databases">
        <title>Comparative genomics of Brasilonema spp. strains.</title>
        <authorList>
            <person name="Alvarenga D.O."/>
            <person name="Fiore M.F."/>
            <person name="Varani A.M."/>
        </authorList>
    </citation>
    <scope>NUCLEOTIDE SEQUENCE [LARGE SCALE GENOMIC DNA]</scope>
    <source>
        <strain evidence="1 2">CENA114</strain>
    </source>
</reference>
<protein>
    <submittedName>
        <fullName evidence="1">Uncharacterized protein</fullName>
    </submittedName>
</protein>
<dbReference type="EMBL" id="CP030118">
    <property type="protein sequence ID" value="QDL07020.1"/>
    <property type="molecule type" value="Genomic_DNA"/>
</dbReference>
<gene>
    <name evidence="1" type="ORF">DP114_03030</name>
</gene>